<accession>A0A6S6VI79</accession>
<feature type="region of interest" description="Disordered" evidence="1">
    <location>
        <begin position="104"/>
        <end position="125"/>
    </location>
</feature>
<organism evidence="3 4">
    <name type="scientific">Pyrenophora teres f. teres</name>
    <dbReference type="NCBI Taxonomy" id="97479"/>
    <lineage>
        <taxon>Eukaryota</taxon>
        <taxon>Fungi</taxon>
        <taxon>Dikarya</taxon>
        <taxon>Ascomycota</taxon>
        <taxon>Pezizomycotina</taxon>
        <taxon>Dothideomycetes</taxon>
        <taxon>Pleosporomycetidae</taxon>
        <taxon>Pleosporales</taxon>
        <taxon>Pleosporineae</taxon>
        <taxon>Pleosporaceae</taxon>
        <taxon>Pyrenophora</taxon>
    </lineage>
</organism>
<dbReference type="Proteomes" id="UP000472372">
    <property type="component" value="Chromosome 2"/>
</dbReference>
<feature type="region of interest" description="Disordered" evidence="1">
    <location>
        <begin position="28"/>
        <end position="60"/>
    </location>
</feature>
<protein>
    <submittedName>
        <fullName evidence="3">SRR1 multi-domain protein</fullName>
    </submittedName>
</protein>
<dbReference type="InterPro" id="IPR012942">
    <property type="entry name" value="SRR1-like"/>
</dbReference>
<dbReference type="Pfam" id="PF07985">
    <property type="entry name" value="SRR1"/>
    <property type="match status" value="1"/>
</dbReference>
<evidence type="ECO:0000313" key="3">
    <source>
        <dbReference type="EMBL" id="CAE7015425.1"/>
    </source>
</evidence>
<evidence type="ECO:0000259" key="2">
    <source>
        <dbReference type="Pfam" id="PF07985"/>
    </source>
</evidence>
<proteinExistence type="predicted"/>
<feature type="compositionally biased region" description="Basic and acidic residues" evidence="1">
    <location>
        <begin position="49"/>
        <end position="59"/>
    </location>
</feature>
<dbReference type="PANTHER" id="PTHR42080">
    <property type="entry name" value="SRR1 DOMAIN-CONTAINING PROTEIN"/>
    <property type="match status" value="1"/>
</dbReference>
<dbReference type="AlphaFoldDB" id="A0A6S6VI79"/>
<evidence type="ECO:0000313" key="4">
    <source>
        <dbReference type="Proteomes" id="UP000472372"/>
    </source>
</evidence>
<dbReference type="EMBL" id="HG992978">
    <property type="protein sequence ID" value="CAE7015425.1"/>
    <property type="molecule type" value="Genomic_DNA"/>
</dbReference>
<dbReference type="PANTHER" id="PTHR42080:SF1">
    <property type="entry name" value="SRR1-LIKE DOMAIN-CONTAINING PROTEIN"/>
    <property type="match status" value="1"/>
</dbReference>
<feature type="domain" description="SRR1-like" evidence="2">
    <location>
        <begin position="123"/>
        <end position="258"/>
    </location>
</feature>
<name>A0A6S6VI79_9PLEO</name>
<evidence type="ECO:0000256" key="1">
    <source>
        <dbReference type="SAM" id="MobiDB-lite"/>
    </source>
</evidence>
<gene>
    <name evidence="3" type="ORF">PTTW11_02797</name>
</gene>
<reference evidence="3" key="1">
    <citation type="submission" date="2021-02" db="EMBL/GenBank/DDBJ databases">
        <authorList>
            <person name="Syme A R."/>
            <person name="Syme A R."/>
            <person name="Moolhuijzen P."/>
        </authorList>
    </citation>
    <scope>NUCLEOTIDE SEQUENCE</scope>
    <source>
        <strain evidence="3">W1-1</strain>
    </source>
</reference>
<sequence>MPRNRIKRQQVATDDGWSVITHGLANVSLDSDKSKNKAAGGGGQGKAKAKGEGKDDGKKNSMFTLPDVVSDITPDKLLAEFKGLQRRWAEFGVARQIDGIFGGNAGGGDVEGGEEDDGKDSGEKEDWDIREAICIGIGSFSRDWVHRWRSLWQLVLFVHVVGKVTAKGAQAQPIACYATDPAFTQIDTEFLSLLEITTLPSSQPPTSSPSPSPSSVITPQTFLYSPFVDWFLLLPTFLKGKDPAVYIGNEILSDYTLFAQTTEKRDMLETCNEVGRKWLERRRCVKLKEGVGVGASASALGGLVVYLREGEGIRWRIKPQDAPAE</sequence>